<organism evidence="2 3">
    <name type="scientific">Bifidobacterium catenulatum DSM 16992 = JCM 1194 = LMG 11043</name>
    <dbReference type="NCBI Taxonomy" id="566552"/>
    <lineage>
        <taxon>Bacteria</taxon>
        <taxon>Bacillati</taxon>
        <taxon>Actinomycetota</taxon>
        <taxon>Actinomycetes</taxon>
        <taxon>Bifidobacteriales</taxon>
        <taxon>Bifidobacteriaceae</taxon>
        <taxon>Bifidobacterium</taxon>
    </lineage>
</organism>
<evidence type="ECO:0000313" key="2">
    <source>
        <dbReference type="EMBL" id="EEB21119.1"/>
    </source>
</evidence>
<name>B6XW94_9BIFI</name>
<protein>
    <submittedName>
        <fullName evidence="2">Uncharacterized protein</fullName>
    </submittedName>
</protein>
<sequence length="59" mass="6692">MQTATTSPDVRSEYDEQHGNENRADAVSHDEHGVVADVTAYNTIDMQYRLHRTDVFPAE</sequence>
<evidence type="ECO:0000313" key="3">
    <source>
        <dbReference type="Proteomes" id="UP000003882"/>
    </source>
</evidence>
<feature type="region of interest" description="Disordered" evidence="1">
    <location>
        <begin position="1"/>
        <end position="31"/>
    </location>
</feature>
<accession>B6XW94</accession>
<comment type="caution">
    <text evidence="2">The sequence shown here is derived from an EMBL/GenBank/DDBJ whole genome shotgun (WGS) entry which is preliminary data.</text>
</comment>
<dbReference type="Proteomes" id="UP000003882">
    <property type="component" value="Unassembled WGS sequence"/>
</dbReference>
<reference evidence="2 3" key="2">
    <citation type="submission" date="2008-10" db="EMBL/GenBank/DDBJ databases">
        <authorList>
            <person name="Fulton L."/>
            <person name="Clifton S."/>
            <person name="Fulton B."/>
            <person name="Xu J."/>
            <person name="Minx P."/>
            <person name="Pepin K.H."/>
            <person name="Johnson M."/>
            <person name="Bhonagiri V."/>
            <person name="Nash W.E."/>
            <person name="Mardis E.R."/>
            <person name="Wilson R.K."/>
        </authorList>
    </citation>
    <scope>NUCLEOTIDE SEQUENCE [LARGE SCALE GENOMIC DNA]</scope>
    <source>
        <strain evidence="2 3">DSM 16992</strain>
    </source>
</reference>
<gene>
    <name evidence="2" type="ORF">BIFCAT_01484</name>
</gene>
<evidence type="ECO:0000256" key="1">
    <source>
        <dbReference type="SAM" id="MobiDB-lite"/>
    </source>
</evidence>
<proteinExistence type="predicted"/>
<reference evidence="2 3" key="1">
    <citation type="submission" date="2008-10" db="EMBL/GenBank/DDBJ databases">
        <title>Draft genome sequence of Bifidobacterium catenulatum (DSM 16992).</title>
        <authorList>
            <person name="Sudarsanam P."/>
            <person name="Ley R."/>
            <person name="Guruge J."/>
            <person name="Turnbaugh P.J."/>
            <person name="Mahowald M."/>
            <person name="Liep D."/>
            <person name="Gordon J."/>
        </authorList>
    </citation>
    <scope>NUCLEOTIDE SEQUENCE [LARGE SCALE GENOMIC DNA]</scope>
    <source>
        <strain evidence="2 3">DSM 16992</strain>
    </source>
</reference>
<dbReference type="AlphaFoldDB" id="B6XW94"/>
<feature type="compositionally biased region" description="Basic and acidic residues" evidence="1">
    <location>
        <begin position="10"/>
        <end position="31"/>
    </location>
</feature>
<dbReference type="EMBL" id="ABXY01000021">
    <property type="protein sequence ID" value="EEB21119.1"/>
    <property type="molecule type" value="Genomic_DNA"/>
</dbReference>